<dbReference type="InterPro" id="IPR013783">
    <property type="entry name" value="Ig-like_fold"/>
</dbReference>
<evidence type="ECO:0000256" key="1">
    <source>
        <dbReference type="SAM" id="MobiDB-lite"/>
    </source>
</evidence>
<gene>
    <name evidence="2" type="ORF">JAZ07_24475</name>
</gene>
<evidence type="ECO:0000313" key="3">
    <source>
        <dbReference type="Proteomes" id="UP000886667"/>
    </source>
</evidence>
<feature type="non-terminal residue" evidence="2">
    <location>
        <position position="1"/>
    </location>
</feature>
<comment type="caution">
    <text evidence="2">The sequence shown here is derived from an EMBL/GenBank/DDBJ whole genome shotgun (WGS) entry which is preliminary data.</text>
</comment>
<organism evidence="2 3">
    <name type="scientific">Candidatus Thiodiazotropha taylori</name>
    <dbReference type="NCBI Taxonomy" id="2792791"/>
    <lineage>
        <taxon>Bacteria</taxon>
        <taxon>Pseudomonadati</taxon>
        <taxon>Pseudomonadota</taxon>
        <taxon>Gammaproteobacteria</taxon>
        <taxon>Chromatiales</taxon>
        <taxon>Sedimenticolaceae</taxon>
        <taxon>Candidatus Thiodiazotropha</taxon>
    </lineage>
</organism>
<protein>
    <submittedName>
        <fullName evidence="2">Thiosulfate oxidation carrier complex protein SoxZ</fullName>
    </submittedName>
</protein>
<sequence length="82" mass="8716">VHPMDTGLVAGIPAFYLEQLEIRESGGDLISRLSLFEPIAENPVLTLDLPKLKQLTMDGRDNNGNPVAAQISLESQTGGGGQ</sequence>
<dbReference type="AlphaFoldDB" id="A0A9E4TCL3"/>
<dbReference type="SUPFAM" id="SSF81296">
    <property type="entry name" value="E set domains"/>
    <property type="match status" value="1"/>
</dbReference>
<feature type="region of interest" description="Disordered" evidence="1">
    <location>
        <begin position="58"/>
        <end position="82"/>
    </location>
</feature>
<dbReference type="EMBL" id="JAEPCM010000928">
    <property type="protein sequence ID" value="MCG7949504.1"/>
    <property type="molecule type" value="Genomic_DNA"/>
</dbReference>
<reference evidence="2" key="1">
    <citation type="journal article" date="2021" name="Proc. Natl. Acad. Sci. U.S.A.">
        <title>Global biogeography of chemosynthetic symbionts reveals both localized and globally distributed symbiont groups. .</title>
        <authorList>
            <person name="Osvatic J.T."/>
            <person name="Wilkins L.G.E."/>
            <person name="Leibrecht L."/>
            <person name="Leray M."/>
            <person name="Zauner S."/>
            <person name="Polzin J."/>
            <person name="Camacho Y."/>
            <person name="Gros O."/>
            <person name="van Gils J.A."/>
            <person name="Eisen J.A."/>
            <person name="Petersen J.M."/>
            <person name="Yuen B."/>
        </authorList>
    </citation>
    <scope>NUCLEOTIDE SEQUENCE</scope>
    <source>
        <strain evidence="2">MAGclacostrist064TRANS</strain>
    </source>
</reference>
<proteinExistence type="predicted"/>
<name>A0A9E4TCL3_9GAMM</name>
<dbReference type="Gene3D" id="2.60.40.10">
    <property type="entry name" value="Immunoglobulins"/>
    <property type="match status" value="1"/>
</dbReference>
<dbReference type="Proteomes" id="UP000886667">
    <property type="component" value="Unassembled WGS sequence"/>
</dbReference>
<accession>A0A9E4TCL3</accession>
<dbReference type="InterPro" id="IPR014756">
    <property type="entry name" value="Ig_E-set"/>
</dbReference>
<evidence type="ECO:0000313" key="2">
    <source>
        <dbReference type="EMBL" id="MCG7949504.1"/>
    </source>
</evidence>